<dbReference type="Pfam" id="PF18922">
    <property type="entry name" value="DUF5672"/>
    <property type="match status" value="1"/>
</dbReference>
<feature type="domain" description="DUF5672" evidence="1">
    <location>
        <begin position="111"/>
        <end position="249"/>
    </location>
</feature>
<reference evidence="2" key="1">
    <citation type="journal article" date="2020" name="Nature">
        <title>Giant virus diversity and host interactions through global metagenomics.</title>
        <authorList>
            <person name="Schulz F."/>
            <person name="Roux S."/>
            <person name="Paez-Espino D."/>
            <person name="Jungbluth S."/>
            <person name="Walsh D.A."/>
            <person name="Denef V.J."/>
            <person name="McMahon K.D."/>
            <person name="Konstantinidis K.T."/>
            <person name="Eloe-Fadrosh E.A."/>
            <person name="Kyrpides N.C."/>
            <person name="Woyke T."/>
        </authorList>
    </citation>
    <scope>NUCLEOTIDE SEQUENCE</scope>
    <source>
        <strain evidence="2">GVMAG-M-3300025138-11</strain>
    </source>
</reference>
<accession>A0A6C0IV78</accession>
<sequence length="281" mass="33669">MIKRLSKKYRKYRGNLKVNKFRNECLNLLKYSRNIPIKDISVNSEYETIYFDTRKLPHVEFLIRNLIYKFGSEWSHTIVTGTENYDYMKNMCFNISEKIKVIKLDYPEIITNYIYQSIKTSINFYKLFRGEKLFLWCEDTIVLKQNIKDFLKYDYIGPPYPKKWGFPDDYANAAINIRTKSVILDCLNKVKYYQDEIIDSKSRKITNNPEDIYFPKNIKKYNLGLLATRDVQSKFGIEHTFYEDPLCIHCIWNVGIQKNDKNKIFRNLVSTGKFNYLLENQ</sequence>
<dbReference type="AlphaFoldDB" id="A0A6C0IV78"/>
<proteinExistence type="predicted"/>
<name>A0A6C0IV78_9ZZZZ</name>
<protein>
    <recommendedName>
        <fullName evidence="1">DUF5672 domain-containing protein</fullName>
    </recommendedName>
</protein>
<organism evidence="2">
    <name type="scientific">viral metagenome</name>
    <dbReference type="NCBI Taxonomy" id="1070528"/>
    <lineage>
        <taxon>unclassified sequences</taxon>
        <taxon>metagenomes</taxon>
        <taxon>organismal metagenomes</taxon>
    </lineage>
</organism>
<dbReference type="InterPro" id="IPR043729">
    <property type="entry name" value="DUF5672"/>
</dbReference>
<dbReference type="EMBL" id="MN740273">
    <property type="protein sequence ID" value="QHT97204.1"/>
    <property type="molecule type" value="Genomic_DNA"/>
</dbReference>
<evidence type="ECO:0000259" key="1">
    <source>
        <dbReference type="Pfam" id="PF18922"/>
    </source>
</evidence>
<evidence type="ECO:0000313" key="2">
    <source>
        <dbReference type="EMBL" id="QHT97204.1"/>
    </source>
</evidence>